<gene>
    <name evidence="1" type="ORF">DSO57_1034494</name>
</gene>
<protein>
    <submittedName>
        <fullName evidence="1">Uncharacterized protein</fullName>
    </submittedName>
</protein>
<organism evidence="1 2">
    <name type="scientific">Entomophthora muscae</name>
    <dbReference type="NCBI Taxonomy" id="34485"/>
    <lineage>
        <taxon>Eukaryota</taxon>
        <taxon>Fungi</taxon>
        <taxon>Fungi incertae sedis</taxon>
        <taxon>Zoopagomycota</taxon>
        <taxon>Entomophthoromycotina</taxon>
        <taxon>Entomophthoromycetes</taxon>
        <taxon>Entomophthorales</taxon>
        <taxon>Entomophthoraceae</taxon>
        <taxon>Entomophthora</taxon>
    </lineage>
</organism>
<comment type="caution">
    <text evidence="1">The sequence shown here is derived from an EMBL/GenBank/DDBJ whole genome shotgun (WGS) entry which is preliminary data.</text>
</comment>
<evidence type="ECO:0000313" key="1">
    <source>
        <dbReference type="EMBL" id="KAJ9079538.1"/>
    </source>
</evidence>
<dbReference type="Proteomes" id="UP001165960">
    <property type="component" value="Unassembled WGS sequence"/>
</dbReference>
<dbReference type="EMBL" id="QTSX02001708">
    <property type="protein sequence ID" value="KAJ9079538.1"/>
    <property type="molecule type" value="Genomic_DNA"/>
</dbReference>
<sequence>MQVRINRMTKAYQPMPTSMGTILRVITTPNFPSAILEAGSPQSSRQIRLILGMGCAYQLFPTFGCSAQPRAGPCLGSCQLLGDAVQVCSDPHIFSAPSLFGGLRSI</sequence>
<keyword evidence="2" id="KW-1185">Reference proteome</keyword>
<evidence type="ECO:0000313" key="2">
    <source>
        <dbReference type="Proteomes" id="UP001165960"/>
    </source>
</evidence>
<reference evidence="1" key="1">
    <citation type="submission" date="2022-04" db="EMBL/GenBank/DDBJ databases">
        <title>Genome of the entomopathogenic fungus Entomophthora muscae.</title>
        <authorList>
            <person name="Elya C."/>
            <person name="Lovett B.R."/>
            <person name="Lee E."/>
            <person name="Macias A.M."/>
            <person name="Hajek A.E."/>
            <person name="De Bivort B.L."/>
            <person name="Kasson M.T."/>
            <person name="De Fine Licht H.H."/>
            <person name="Stajich J.E."/>
        </authorList>
    </citation>
    <scope>NUCLEOTIDE SEQUENCE</scope>
    <source>
        <strain evidence="1">Berkeley</strain>
    </source>
</reference>
<accession>A0ACC2TXQ1</accession>
<name>A0ACC2TXQ1_9FUNG</name>
<proteinExistence type="predicted"/>